<evidence type="ECO:0000313" key="12">
    <source>
        <dbReference type="Proteomes" id="UP000007110"/>
    </source>
</evidence>
<dbReference type="SMART" id="SM00343">
    <property type="entry name" value="ZnF_C2HC"/>
    <property type="match status" value="2"/>
</dbReference>
<feature type="domain" description="Integrase catalytic" evidence="10">
    <location>
        <begin position="1046"/>
        <end position="1198"/>
    </location>
</feature>
<evidence type="ECO:0000259" key="9">
    <source>
        <dbReference type="PROSITE" id="PS50878"/>
    </source>
</evidence>
<dbReference type="FunFam" id="1.10.340.70:FF:000003">
    <property type="entry name" value="Protein CBG25708"/>
    <property type="match status" value="1"/>
</dbReference>
<keyword evidence="12" id="KW-1185">Reference proteome</keyword>
<dbReference type="GO" id="GO:0003964">
    <property type="term" value="F:RNA-directed DNA polymerase activity"/>
    <property type="evidence" value="ECO:0007669"/>
    <property type="project" value="UniProtKB-KW"/>
</dbReference>
<proteinExistence type="predicted"/>
<dbReference type="InterPro" id="IPR041588">
    <property type="entry name" value="Integrase_H2C2"/>
</dbReference>
<feature type="domain" description="Reverse transcriptase" evidence="9">
    <location>
        <begin position="485"/>
        <end position="664"/>
    </location>
</feature>
<dbReference type="OrthoDB" id="10055277at2759"/>
<dbReference type="Pfam" id="PF17921">
    <property type="entry name" value="Integrase_H2C2"/>
    <property type="match status" value="1"/>
</dbReference>
<feature type="region of interest" description="Disordered" evidence="8">
    <location>
        <begin position="70"/>
        <end position="91"/>
    </location>
</feature>
<evidence type="ECO:0000256" key="8">
    <source>
        <dbReference type="SAM" id="MobiDB-lite"/>
    </source>
</evidence>
<dbReference type="InterPro" id="IPR043502">
    <property type="entry name" value="DNA/RNA_pol_sf"/>
</dbReference>
<dbReference type="InterPro" id="IPR050951">
    <property type="entry name" value="Retrovirus_Pol_polyprotein"/>
</dbReference>
<evidence type="ECO:0000256" key="2">
    <source>
        <dbReference type="ARBA" id="ARBA00022679"/>
    </source>
</evidence>
<dbReference type="SUPFAM" id="SSF53098">
    <property type="entry name" value="Ribonuclease H-like"/>
    <property type="match status" value="1"/>
</dbReference>
<dbReference type="GO" id="GO:0003676">
    <property type="term" value="F:nucleic acid binding"/>
    <property type="evidence" value="ECO:0007669"/>
    <property type="project" value="InterPro"/>
</dbReference>
<keyword evidence="6" id="KW-0378">Hydrolase</keyword>
<dbReference type="InterPro" id="IPR041373">
    <property type="entry name" value="RT_RNaseH"/>
</dbReference>
<dbReference type="FunFam" id="3.10.10.10:FF:000003">
    <property type="entry name" value="Retrovirus-related Pol polyprotein from transposon 297-like Protein"/>
    <property type="match status" value="1"/>
</dbReference>
<dbReference type="InParanoid" id="A0A7M7GED7"/>
<dbReference type="InterPro" id="IPR021109">
    <property type="entry name" value="Peptidase_aspartic_dom_sf"/>
</dbReference>
<dbReference type="InterPro" id="IPR012337">
    <property type="entry name" value="RNaseH-like_sf"/>
</dbReference>
<dbReference type="KEGG" id="spu:100892091"/>
<name>A0A7M7GED7_STRPU</name>
<evidence type="ECO:0000256" key="1">
    <source>
        <dbReference type="ARBA" id="ARBA00012493"/>
    </source>
</evidence>
<dbReference type="FunFam" id="3.30.420.10:FF:000063">
    <property type="entry name" value="Retrovirus-related Pol polyprotein from transposon 297-like Protein"/>
    <property type="match status" value="1"/>
</dbReference>
<dbReference type="Pfam" id="PF00078">
    <property type="entry name" value="RVT_1"/>
    <property type="match status" value="1"/>
</dbReference>
<sequence length="1362" mass="154472">MASQGMPSLPCFDPTSDPTSLLVRWERWLRRFEGAMVGFGITDFKRQKALLLHFGGEALQDIFETLDTDNQQQRTVDSQQTDPPSQSQLDEREYTAAKCALTNYFTPKKNILYESIVFRRTTQQADESVDQYCTRLRQIATKCEFGNLDRELKTQIIEGCNSDQLRRKALERDMSLTDLLELARSLSLSASRAAEVGRERSGSASVNKVFTRHERTPNRRQTFKTSQSRHLSNNAKQCFYCGGEYPHQNECPARGQKCRNCGILDHFAKVCKSRKQAHNSKSVRGQVSELTTSNAAGDTEEYGRDCEYTFGIKQVKGKRPRVSMTLEDTDISMLVDTGSTVNVITDTCYQRLTKHPTLDQSNKVRVYAYGSKTPLKVRGTFETELTFRDNTAQTTFYVVYGDSDNLLSCDTSESLGIVKLTYAVTADDMSSSYADLFNGLGKLKDVKCKLHIDETVKPVVQPHRRIPFHVRKQTEKELQRLLDLDIIERVGGEPTPWVSPILIVKKPKSPNQIRICVDMRAPNKAIQRERHLTPTIDEIIAKVNGARHFAKLDLNAGYHQIELAEESRYVTVFSTHVGLFRYKRLNFGVNSAAEVFQQMIQTTLSGLDGVLNISDDILVYGRTPEELNDRLEQCLKRLQDHHLTLNKNKCEFRKERMEFFGHVLSAEGVSPDPKKVQAIINASNPSNVQEVRSLLGLINYCGRFIPDLATLSAPLRNLTREEVEWQWTGDHQKAMTNVKQCLAAGCTNAFYDPDKNTQLLVDASPVGIGAVLAQKSRDGEPSVVALASRSLTPVEQRYSQIEREALAITWGIQHFHLYLYGNTFEAVTDHKPLVTIFNNAHSKPPTRIERWILKIQEYDFTVVYEPGKSNPADYLSRHPLPTTERTSREEKAAEQHINFVSVNAVPKSMKLSEIQDATKQDVALSLCMQALRSRNWKEVIETTSSSDVARCLQSFYNVRDQLSIAPSDDFVLRGNCIVIPQSLCDRVIEIAHEGHQGVVKTKQLLREKVWFPGIDRIVERKISQCLPCQATTVGPSPRAPLQMSDLPNGPWEEVSVDFADLPSGDHLLVIIDDYSRYPVVEVVSSTSGKATIPKLDKVFSLFGVPQIVKSDNGPPFNGDEFKQFAEYLGFTHRKITPRWPRANGEVERFMRTLKKVLRTAHAESKSWRQELHRFLRNYRATPHTTTAQPPATIMFSRPMRTRLPEISREGSDSELRERDKAKKNTMKADAERHMSFRRVPLCIGDTVLVKREGYVTKTMTPYELEPLVVTDVKGSMVTASRGSQKITRNTSFFKALKEYLPAEPVFVETEQEQTEQFSAPDDLSDDNEQTNPTTPNVERYSSRTRNPPAYLKDYVTKVKVKK</sequence>
<dbReference type="Gene3D" id="3.10.20.370">
    <property type="match status" value="1"/>
</dbReference>
<evidence type="ECO:0000256" key="3">
    <source>
        <dbReference type="ARBA" id="ARBA00022695"/>
    </source>
</evidence>
<dbReference type="GO" id="GO:0004519">
    <property type="term" value="F:endonuclease activity"/>
    <property type="evidence" value="ECO:0007669"/>
    <property type="project" value="UniProtKB-KW"/>
</dbReference>
<dbReference type="Gene3D" id="3.30.70.270">
    <property type="match status" value="2"/>
</dbReference>
<dbReference type="Proteomes" id="UP000007110">
    <property type="component" value="Unassembled WGS sequence"/>
</dbReference>
<dbReference type="Gene3D" id="2.40.70.10">
    <property type="entry name" value="Acid Proteases"/>
    <property type="match status" value="1"/>
</dbReference>
<dbReference type="GO" id="GO:0006508">
    <property type="term" value="P:proteolysis"/>
    <property type="evidence" value="ECO:0007669"/>
    <property type="project" value="InterPro"/>
</dbReference>
<dbReference type="EnsemblMetazoa" id="XM_003723448">
    <property type="protein sequence ID" value="XP_003723496"/>
    <property type="gene ID" value="LOC100892091"/>
</dbReference>
<keyword evidence="7" id="KW-0695">RNA-directed DNA polymerase</keyword>
<dbReference type="InterPro" id="IPR000477">
    <property type="entry name" value="RT_dom"/>
</dbReference>
<dbReference type="CDD" id="cd09274">
    <property type="entry name" value="RNase_HI_RT_Ty3"/>
    <property type="match status" value="1"/>
</dbReference>
<protein>
    <recommendedName>
        <fullName evidence="1">RNA-directed DNA polymerase</fullName>
        <ecNumber evidence="1">2.7.7.49</ecNumber>
    </recommendedName>
</protein>
<dbReference type="CDD" id="cd01647">
    <property type="entry name" value="RT_LTR"/>
    <property type="match status" value="1"/>
</dbReference>
<dbReference type="PANTHER" id="PTHR37984:SF11">
    <property type="entry name" value="INTEGRASE CATALYTIC DOMAIN-CONTAINING PROTEIN"/>
    <property type="match status" value="1"/>
</dbReference>
<evidence type="ECO:0000313" key="11">
    <source>
        <dbReference type="EnsemblMetazoa" id="XP_003723496"/>
    </source>
</evidence>
<dbReference type="SUPFAM" id="SSF50630">
    <property type="entry name" value="Acid proteases"/>
    <property type="match status" value="1"/>
</dbReference>
<accession>A0A7M7GED7</accession>
<dbReference type="FunFam" id="3.30.70.270:FF:000023">
    <property type="entry name" value="Pol"/>
    <property type="match status" value="1"/>
</dbReference>
<evidence type="ECO:0000256" key="7">
    <source>
        <dbReference type="ARBA" id="ARBA00022918"/>
    </source>
</evidence>
<dbReference type="Pfam" id="PF00665">
    <property type="entry name" value="rve"/>
    <property type="match status" value="1"/>
</dbReference>
<dbReference type="Pfam" id="PF17917">
    <property type="entry name" value="RT_RNaseH"/>
    <property type="match status" value="1"/>
</dbReference>
<keyword evidence="2" id="KW-0808">Transferase</keyword>
<evidence type="ECO:0000259" key="10">
    <source>
        <dbReference type="PROSITE" id="PS50994"/>
    </source>
</evidence>
<dbReference type="GO" id="GO:0015074">
    <property type="term" value="P:DNA integration"/>
    <property type="evidence" value="ECO:0007669"/>
    <property type="project" value="InterPro"/>
</dbReference>
<dbReference type="Gene3D" id="1.10.340.70">
    <property type="match status" value="1"/>
</dbReference>
<dbReference type="Gene3D" id="3.30.420.10">
    <property type="entry name" value="Ribonuclease H-like superfamily/Ribonuclease H"/>
    <property type="match status" value="1"/>
</dbReference>
<keyword evidence="3" id="KW-0548">Nucleotidyltransferase</keyword>
<dbReference type="GO" id="GO:0004190">
    <property type="term" value="F:aspartic-type endopeptidase activity"/>
    <property type="evidence" value="ECO:0007669"/>
    <property type="project" value="InterPro"/>
</dbReference>
<dbReference type="FunFam" id="3.10.20.370:FF:000001">
    <property type="entry name" value="Retrovirus-related Pol polyprotein from transposon 17.6-like protein"/>
    <property type="match status" value="1"/>
</dbReference>
<dbReference type="GO" id="GO:0008270">
    <property type="term" value="F:zinc ion binding"/>
    <property type="evidence" value="ECO:0007669"/>
    <property type="project" value="InterPro"/>
</dbReference>
<feature type="compositionally biased region" description="Low complexity" evidence="8">
    <location>
        <begin position="77"/>
        <end position="88"/>
    </location>
</feature>
<dbReference type="InterPro" id="IPR043128">
    <property type="entry name" value="Rev_trsase/Diguanyl_cyclase"/>
</dbReference>
<evidence type="ECO:0000256" key="6">
    <source>
        <dbReference type="ARBA" id="ARBA00022801"/>
    </source>
</evidence>
<evidence type="ECO:0000256" key="4">
    <source>
        <dbReference type="ARBA" id="ARBA00022722"/>
    </source>
</evidence>
<dbReference type="PANTHER" id="PTHR37984">
    <property type="entry name" value="PROTEIN CBG26694"/>
    <property type="match status" value="1"/>
</dbReference>
<dbReference type="RefSeq" id="XP_003723496.2">
    <property type="nucleotide sequence ID" value="XM_003723448.2"/>
</dbReference>
<reference evidence="12" key="1">
    <citation type="submission" date="2015-02" db="EMBL/GenBank/DDBJ databases">
        <title>Genome sequencing for Strongylocentrotus purpuratus.</title>
        <authorList>
            <person name="Murali S."/>
            <person name="Liu Y."/>
            <person name="Vee V."/>
            <person name="English A."/>
            <person name="Wang M."/>
            <person name="Skinner E."/>
            <person name="Han Y."/>
            <person name="Muzny D.M."/>
            <person name="Worley K.C."/>
            <person name="Gibbs R.A."/>
        </authorList>
    </citation>
    <scope>NUCLEOTIDE SEQUENCE</scope>
</reference>
<dbReference type="PROSITE" id="PS00141">
    <property type="entry name" value="ASP_PROTEASE"/>
    <property type="match status" value="1"/>
</dbReference>
<dbReference type="InterPro" id="IPR036397">
    <property type="entry name" value="RNaseH_sf"/>
</dbReference>
<dbReference type="Gene3D" id="3.10.10.10">
    <property type="entry name" value="HIV Type 1 Reverse Transcriptase, subunit A, domain 1"/>
    <property type="match status" value="1"/>
</dbReference>
<dbReference type="GeneID" id="100892091"/>
<dbReference type="InterPro" id="IPR001969">
    <property type="entry name" value="Aspartic_peptidase_AS"/>
</dbReference>
<evidence type="ECO:0000256" key="5">
    <source>
        <dbReference type="ARBA" id="ARBA00022759"/>
    </source>
</evidence>
<keyword evidence="4" id="KW-0540">Nuclease</keyword>
<dbReference type="Gene3D" id="4.10.60.10">
    <property type="entry name" value="Zinc finger, CCHC-type"/>
    <property type="match status" value="1"/>
</dbReference>
<dbReference type="OMA" id="MARCANQ"/>
<dbReference type="InterPro" id="IPR001584">
    <property type="entry name" value="Integrase_cat-core"/>
</dbReference>
<dbReference type="EC" id="2.7.7.49" evidence="1"/>
<dbReference type="PROSITE" id="PS50994">
    <property type="entry name" value="INTEGRASE"/>
    <property type="match status" value="1"/>
</dbReference>
<dbReference type="SUPFAM" id="SSF56672">
    <property type="entry name" value="DNA/RNA polymerases"/>
    <property type="match status" value="1"/>
</dbReference>
<keyword evidence="5" id="KW-0255">Endonuclease</keyword>
<organism evidence="11 12">
    <name type="scientific">Strongylocentrotus purpuratus</name>
    <name type="common">Purple sea urchin</name>
    <dbReference type="NCBI Taxonomy" id="7668"/>
    <lineage>
        <taxon>Eukaryota</taxon>
        <taxon>Metazoa</taxon>
        <taxon>Echinodermata</taxon>
        <taxon>Eleutherozoa</taxon>
        <taxon>Echinozoa</taxon>
        <taxon>Echinoidea</taxon>
        <taxon>Euechinoidea</taxon>
        <taxon>Echinacea</taxon>
        <taxon>Camarodonta</taxon>
        <taxon>Echinidea</taxon>
        <taxon>Strongylocentrotidae</taxon>
        <taxon>Strongylocentrotus</taxon>
    </lineage>
</organism>
<dbReference type="InterPro" id="IPR001878">
    <property type="entry name" value="Znf_CCHC"/>
</dbReference>
<feature type="region of interest" description="Disordered" evidence="8">
    <location>
        <begin position="1309"/>
        <end position="1348"/>
    </location>
</feature>
<reference evidence="11" key="2">
    <citation type="submission" date="2021-01" db="UniProtKB">
        <authorList>
            <consortium name="EnsemblMetazoa"/>
        </authorList>
    </citation>
    <scope>IDENTIFICATION</scope>
</reference>
<dbReference type="PROSITE" id="PS50878">
    <property type="entry name" value="RT_POL"/>
    <property type="match status" value="1"/>
</dbReference>
<feature type="region of interest" description="Disordered" evidence="8">
    <location>
        <begin position="1205"/>
        <end position="1229"/>
    </location>
</feature>